<dbReference type="PANTHER" id="PTHR36973:SF4">
    <property type="entry name" value="NODULATION PROTEIN"/>
    <property type="match status" value="1"/>
</dbReference>
<evidence type="ECO:0000313" key="3">
    <source>
        <dbReference type="EMBL" id="GGA40967.1"/>
    </source>
</evidence>
<accession>A0A916R6E8</accession>
<dbReference type="RefSeq" id="WP_127073170.1">
    <property type="nucleotide sequence ID" value="NZ_BMKB01000001.1"/>
</dbReference>
<dbReference type="Pfam" id="PF05050">
    <property type="entry name" value="Methyltransf_21"/>
    <property type="match status" value="1"/>
</dbReference>
<dbReference type="InterPro" id="IPR053188">
    <property type="entry name" value="FkbM_Methyltransferase"/>
</dbReference>
<feature type="region of interest" description="Disordered" evidence="1">
    <location>
        <begin position="289"/>
        <end position="312"/>
    </location>
</feature>
<dbReference type="AlphaFoldDB" id="A0A916R6E8"/>
<evidence type="ECO:0000313" key="4">
    <source>
        <dbReference type="Proteomes" id="UP000596977"/>
    </source>
</evidence>
<evidence type="ECO:0000256" key="1">
    <source>
        <dbReference type="SAM" id="MobiDB-lite"/>
    </source>
</evidence>
<reference evidence="3 4" key="1">
    <citation type="journal article" date="2014" name="Int. J. Syst. Evol. Microbiol.">
        <title>Complete genome sequence of Corynebacterium casei LMG S-19264T (=DSM 44701T), isolated from a smear-ripened cheese.</title>
        <authorList>
            <consortium name="US DOE Joint Genome Institute (JGI-PGF)"/>
            <person name="Walter F."/>
            <person name="Albersmeier A."/>
            <person name="Kalinowski J."/>
            <person name="Ruckert C."/>
        </authorList>
    </citation>
    <scope>NUCLEOTIDE SEQUENCE [LARGE SCALE GENOMIC DNA]</scope>
    <source>
        <strain evidence="3 4">CGMCC 1.15896</strain>
    </source>
</reference>
<feature type="domain" description="Methyltransferase FkbM" evidence="2">
    <location>
        <begin position="47"/>
        <end position="195"/>
    </location>
</feature>
<sequence>MGYWKSNSPLIWTDFAPEIFGANRFHIVDGGAAGLLFEPFDAVSDICSVYTFEPRGSETIEYRAKVNIDAGLWSEPDRRSLHVAEGAKASSIYPPNMPYLERFPARFGLAKRRTVSMVEVPLTSIDAEVEKGIIPKPNFVKLDIHSAEYEALLGCLNSLDDCLGLLVETWYAPIHAGQHLNGEVEALLQSRGFQLYDSQQTSVWPHALDSEKPLPGERCQLVGAESLFLRDTPPPHLWAQYVALLELFGYATLAVHICDQMLSGVMVHDASDGNLEALREALLKNREARATQAREDRQKAKQERLESVYKDRRTAKQAHLEAVYRERRAAKEARQKAKRSVLGVSLREGLKNRSEDSE</sequence>
<dbReference type="EMBL" id="BMKB01000001">
    <property type="protein sequence ID" value="GGA40967.1"/>
    <property type="molecule type" value="Genomic_DNA"/>
</dbReference>
<dbReference type="Proteomes" id="UP000596977">
    <property type="component" value="Unassembled WGS sequence"/>
</dbReference>
<dbReference type="GO" id="GO:0008171">
    <property type="term" value="F:O-methyltransferase activity"/>
    <property type="evidence" value="ECO:0007669"/>
    <property type="project" value="TreeGrafter"/>
</dbReference>
<organism evidence="3 4">
    <name type="scientific">Pelagibacterium lentulum</name>
    <dbReference type="NCBI Taxonomy" id="2029865"/>
    <lineage>
        <taxon>Bacteria</taxon>
        <taxon>Pseudomonadati</taxon>
        <taxon>Pseudomonadota</taxon>
        <taxon>Alphaproteobacteria</taxon>
        <taxon>Hyphomicrobiales</taxon>
        <taxon>Devosiaceae</taxon>
        <taxon>Pelagibacterium</taxon>
    </lineage>
</organism>
<evidence type="ECO:0000259" key="2">
    <source>
        <dbReference type="Pfam" id="PF05050"/>
    </source>
</evidence>
<dbReference type="InterPro" id="IPR029063">
    <property type="entry name" value="SAM-dependent_MTases_sf"/>
</dbReference>
<dbReference type="SUPFAM" id="SSF53335">
    <property type="entry name" value="S-adenosyl-L-methionine-dependent methyltransferases"/>
    <property type="match status" value="1"/>
</dbReference>
<dbReference type="PANTHER" id="PTHR36973">
    <property type="entry name" value="SLL1456 PROTEIN-RELATED"/>
    <property type="match status" value="1"/>
</dbReference>
<proteinExistence type="predicted"/>
<dbReference type="Gene3D" id="3.40.50.150">
    <property type="entry name" value="Vaccinia Virus protein VP39"/>
    <property type="match status" value="1"/>
</dbReference>
<name>A0A916R6E8_9HYPH</name>
<dbReference type="InterPro" id="IPR006342">
    <property type="entry name" value="FkbM_mtfrase"/>
</dbReference>
<keyword evidence="4" id="KW-1185">Reference proteome</keyword>
<dbReference type="OrthoDB" id="7284833at2"/>
<comment type="caution">
    <text evidence="3">The sequence shown here is derived from an EMBL/GenBank/DDBJ whole genome shotgun (WGS) entry which is preliminary data.</text>
</comment>
<gene>
    <name evidence="3" type="ORF">GCM10011499_08180</name>
</gene>
<protein>
    <recommendedName>
        <fullName evidence="2">Methyltransferase FkbM domain-containing protein</fullName>
    </recommendedName>
</protein>